<name>A0A9P7BTG9_RHIOR</name>
<organism evidence="1 2">
    <name type="scientific">Rhizopus oryzae</name>
    <name type="common">Mucormycosis agent</name>
    <name type="synonym">Rhizopus arrhizus var. delemar</name>
    <dbReference type="NCBI Taxonomy" id="64495"/>
    <lineage>
        <taxon>Eukaryota</taxon>
        <taxon>Fungi</taxon>
        <taxon>Fungi incertae sedis</taxon>
        <taxon>Mucoromycota</taxon>
        <taxon>Mucoromycotina</taxon>
        <taxon>Mucoromycetes</taxon>
        <taxon>Mucorales</taxon>
        <taxon>Mucorineae</taxon>
        <taxon>Rhizopodaceae</taxon>
        <taxon>Rhizopus</taxon>
    </lineage>
</organism>
<comment type="caution">
    <text evidence="1">The sequence shown here is derived from an EMBL/GenBank/DDBJ whole genome shotgun (WGS) entry which is preliminary data.</text>
</comment>
<sequence>MSDYFNIENDNTDRVLPYNYRPGTDLISKMVLTDNQGMNMLIKVLVPEVAEDHYVAISMEFINKNKCDVFYAPHDPLSAFPPVFIEVDEKFFVRAVHYINEHKADEELHPLQALGDFVCSQSLSMSTLDYGKNDEWVKLLYSIAHDNFKQLSGEENEKLRCLENGDKASIEKALSYVDDALGFLQRQKRKYCEAIETTPIEEAPPLVYLNKNRKLTSSVDLNDERNKTELYQFVQRFKSIESGRIN</sequence>
<dbReference type="Proteomes" id="UP000716291">
    <property type="component" value="Unassembled WGS sequence"/>
</dbReference>
<proteinExistence type="predicted"/>
<dbReference type="AlphaFoldDB" id="A0A9P7BTG9"/>
<evidence type="ECO:0000313" key="2">
    <source>
        <dbReference type="Proteomes" id="UP000716291"/>
    </source>
</evidence>
<accession>A0A9P7BTG9</accession>
<protein>
    <submittedName>
        <fullName evidence="1">Uncharacterized protein</fullName>
    </submittedName>
</protein>
<reference evidence="1" key="1">
    <citation type="journal article" date="2020" name="Microb. Genom.">
        <title>Genetic diversity of clinical and environmental Mucorales isolates obtained from an investigation of mucormycosis cases among solid organ transplant recipients.</title>
        <authorList>
            <person name="Nguyen M.H."/>
            <person name="Kaul D."/>
            <person name="Muto C."/>
            <person name="Cheng S.J."/>
            <person name="Richter R.A."/>
            <person name="Bruno V.M."/>
            <person name="Liu G."/>
            <person name="Beyhan S."/>
            <person name="Sundermann A.J."/>
            <person name="Mounaud S."/>
            <person name="Pasculle A.W."/>
            <person name="Nierman W.C."/>
            <person name="Driscoll E."/>
            <person name="Cumbie R."/>
            <person name="Clancy C.J."/>
            <person name="Dupont C.L."/>
        </authorList>
    </citation>
    <scope>NUCLEOTIDE SEQUENCE</scope>
    <source>
        <strain evidence="1">GL11</strain>
    </source>
</reference>
<dbReference type="EMBL" id="JAANQT010000587">
    <property type="protein sequence ID" value="KAG1309801.1"/>
    <property type="molecule type" value="Genomic_DNA"/>
</dbReference>
<evidence type="ECO:0000313" key="1">
    <source>
        <dbReference type="EMBL" id="KAG1309801.1"/>
    </source>
</evidence>
<gene>
    <name evidence="1" type="ORF">G6F64_005032</name>
</gene>
<keyword evidence="2" id="KW-1185">Reference proteome</keyword>